<sequence>MPSVSTQITFIVVGYAALVAVLALVVALRHGERPGWLDQLAWMLEALLVVRALAGLGALGGDGPPSTSTYVGYLLASVCVLPIAMQSIKDDRAVWSSAVIAVAAVAVGVVAVRLEMTAS</sequence>
<evidence type="ECO:0000313" key="2">
    <source>
        <dbReference type="EMBL" id="GAA4756906.1"/>
    </source>
</evidence>
<name>A0ABP8ZHL0_9ACTN</name>
<protein>
    <recommendedName>
        <fullName evidence="4">Integral membrane protein</fullName>
    </recommendedName>
</protein>
<keyword evidence="1" id="KW-1133">Transmembrane helix</keyword>
<keyword evidence="1" id="KW-0812">Transmembrane</keyword>
<organism evidence="2 3">
    <name type="scientific">Nocardioides endophyticus</name>
    <dbReference type="NCBI Taxonomy" id="1353775"/>
    <lineage>
        <taxon>Bacteria</taxon>
        <taxon>Bacillati</taxon>
        <taxon>Actinomycetota</taxon>
        <taxon>Actinomycetes</taxon>
        <taxon>Propionibacteriales</taxon>
        <taxon>Nocardioidaceae</taxon>
        <taxon>Nocardioides</taxon>
    </lineage>
</organism>
<evidence type="ECO:0000313" key="3">
    <source>
        <dbReference type="Proteomes" id="UP001499882"/>
    </source>
</evidence>
<feature type="transmembrane region" description="Helical" evidence="1">
    <location>
        <begin position="6"/>
        <end position="28"/>
    </location>
</feature>
<accession>A0ABP8ZHL0</accession>
<comment type="caution">
    <text evidence="2">The sequence shown here is derived from an EMBL/GenBank/DDBJ whole genome shotgun (WGS) entry which is preliminary data.</text>
</comment>
<dbReference type="RefSeq" id="WP_345529658.1">
    <property type="nucleotide sequence ID" value="NZ_BAABKN010000033.1"/>
</dbReference>
<keyword evidence="3" id="KW-1185">Reference proteome</keyword>
<feature type="transmembrane region" description="Helical" evidence="1">
    <location>
        <begin position="95"/>
        <end position="114"/>
    </location>
</feature>
<feature type="transmembrane region" description="Helical" evidence="1">
    <location>
        <begin position="40"/>
        <end position="58"/>
    </location>
</feature>
<gene>
    <name evidence="2" type="ORF">GCM10023350_48170</name>
</gene>
<evidence type="ECO:0008006" key="4">
    <source>
        <dbReference type="Google" id="ProtNLM"/>
    </source>
</evidence>
<feature type="transmembrane region" description="Helical" evidence="1">
    <location>
        <begin position="70"/>
        <end position="88"/>
    </location>
</feature>
<proteinExistence type="predicted"/>
<evidence type="ECO:0000256" key="1">
    <source>
        <dbReference type="SAM" id="Phobius"/>
    </source>
</evidence>
<reference evidence="3" key="1">
    <citation type="journal article" date="2019" name="Int. J. Syst. Evol. Microbiol.">
        <title>The Global Catalogue of Microorganisms (GCM) 10K type strain sequencing project: providing services to taxonomists for standard genome sequencing and annotation.</title>
        <authorList>
            <consortium name="The Broad Institute Genomics Platform"/>
            <consortium name="The Broad Institute Genome Sequencing Center for Infectious Disease"/>
            <person name="Wu L."/>
            <person name="Ma J."/>
        </authorList>
    </citation>
    <scope>NUCLEOTIDE SEQUENCE [LARGE SCALE GENOMIC DNA]</scope>
    <source>
        <strain evidence="3">JCM 18532</strain>
    </source>
</reference>
<dbReference type="EMBL" id="BAABKN010000033">
    <property type="protein sequence ID" value="GAA4756906.1"/>
    <property type="molecule type" value="Genomic_DNA"/>
</dbReference>
<keyword evidence="1" id="KW-0472">Membrane</keyword>
<dbReference type="Proteomes" id="UP001499882">
    <property type="component" value="Unassembled WGS sequence"/>
</dbReference>